<protein>
    <recommendedName>
        <fullName evidence="5">Extracellular membrane protein CFEM domain-containing protein</fullName>
    </recommendedName>
</protein>
<evidence type="ECO:0000313" key="3">
    <source>
        <dbReference type="EMBL" id="KAK3692181.1"/>
    </source>
</evidence>
<sequence>MARHVTSWSPRWAGLFCLASTASALSLKNFQLITSPDVSIGCILAYNTQIPVCSPKDFTRGNSCSTGCVNSLGALQTTLQSVCGSAEVSASSLLGQALLGNLQSLLCPSASPTPSSSSSSTSSKTTLTTIVVPSTTSTTSTTSTQSSTTTTPSQTQEFIPSSSPASPSETPAQTSVNQAPPQSTAPASTAASDPTQTTGAQQSDTAADPRAGRGDPFDLFNPGPSSGASRLPVDCWGYCICGSARKKHFNVQGYLHWWLLLRILHPSLTARWHMGGLSSTMSHKY</sequence>
<name>A0AAE0XF65_9PEZI</name>
<dbReference type="EMBL" id="JAULSO010000001">
    <property type="protein sequence ID" value="KAK3692181.1"/>
    <property type="molecule type" value="Genomic_DNA"/>
</dbReference>
<accession>A0AAE0XF65</accession>
<keyword evidence="2" id="KW-0732">Signal</keyword>
<feature type="signal peptide" evidence="2">
    <location>
        <begin position="1"/>
        <end position="24"/>
    </location>
</feature>
<organism evidence="3 4">
    <name type="scientific">Podospora appendiculata</name>
    <dbReference type="NCBI Taxonomy" id="314037"/>
    <lineage>
        <taxon>Eukaryota</taxon>
        <taxon>Fungi</taxon>
        <taxon>Dikarya</taxon>
        <taxon>Ascomycota</taxon>
        <taxon>Pezizomycotina</taxon>
        <taxon>Sordariomycetes</taxon>
        <taxon>Sordariomycetidae</taxon>
        <taxon>Sordariales</taxon>
        <taxon>Podosporaceae</taxon>
        <taxon>Podospora</taxon>
    </lineage>
</organism>
<proteinExistence type="predicted"/>
<evidence type="ECO:0008006" key="5">
    <source>
        <dbReference type="Google" id="ProtNLM"/>
    </source>
</evidence>
<dbReference type="AlphaFoldDB" id="A0AAE0XF65"/>
<evidence type="ECO:0000256" key="1">
    <source>
        <dbReference type="SAM" id="MobiDB-lite"/>
    </source>
</evidence>
<feature type="compositionally biased region" description="Low complexity" evidence="1">
    <location>
        <begin position="110"/>
        <end position="198"/>
    </location>
</feature>
<keyword evidence="4" id="KW-1185">Reference proteome</keyword>
<feature type="chain" id="PRO_5041946055" description="Extracellular membrane protein CFEM domain-containing protein" evidence="2">
    <location>
        <begin position="25"/>
        <end position="285"/>
    </location>
</feature>
<evidence type="ECO:0000313" key="4">
    <source>
        <dbReference type="Proteomes" id="UP001270362"/>
    </source>
</evidence>
<gene>
    <name evidence="3" type="ORF">B0T22DRAFT_435498</name>
</gene>
<reference evidence="3" key="2">
    <citation type="submission" date="2023-06" db="EMBL/GenBank/DDBJ databases">
        <authorList>
            <consortium name="Lawrence Berkeley National Laboratory"/>
            <person name="Haridas S."/>
            <person name="Hensen N."/>
            <person name="Bonometti L."/>
            <person name="Westerberg I."/>
            <person name="Brannstrom I.O."/>
            <person name="Guillou S."/>
            <person name="Cros-Aarteil S."/>
            <person name="Calhoun S."/>
            <person name="Kuo A."/>
            <person name="Mondo S."/>
            <person name="Pangilinan J."/>
            <person name="Riley R."/>
            <person name="Labutti K."/>
            <person name="Andreopoulos B."/>
            <person name="Lipzen A."/>
            <person name="Chen C."/>
            <person name="Yanf M."/>
            <person name="Daum C."/>
            <person name="Ng V."/>
            <person name="Clum A."/>
            <person name="Steindorff A."/>
            <person name="Ohm R."/>
            <person name="Martin F."/>
            <person name="Silar P."/>
            <person name="Natvig D."/>
            <person name="Lalanne C."/>
            <person name="Gautier V."/>
            <person name="Ament-Velasquez S.L."/>
            <person name="Kruys A."/>
            <person name="Hutchinson M.I."/>
            <person name="Powell A.J."/>
            <person name="Barry K."/>
            <person name="Miller A.N."/>
            <person name="Grigoriev I.V."/>
            <person name="Debuchy R."/>
            <person name="Gladieux P."/>
            <person name="Thoren M.H."/>
            <person name="Johannesson H."/>
        </authorList>
    </citation>
    <scope>NUCLEOTIDE SEQUENCE</scope>
    <source>
        <strain evidence="3">CBS 314.62</strain>
    </source>
</reference>
<reference evidence="3" key="1">
    <citation type="journal article" date="2023" name="Mol. Phylogenet. Evol.">
        <title>Genome-scale phylogeny and comparative genomics of the fungal order Sordariales.</title>
        <authorList>
            <person name="Hensen N."/>
            <person name="Bonometti L."/>
            <person name="Westerberg I."/>
            <person name="Brannstrom I.O."/>
            <person name="Guillou S."/>
            <person name="Cros-Aarteil S."/>
            <person name="Calhoun S."/>
            <person name="Haridas S."/>
            <person name="Kuo A."/>
            <person name="Mondo S."/>
            <person name="Pangilinan J."/>
            <person name="Riley R."/>
            <person name="LaButti K."/>
            <person name="Andreopoulos B."/>
            <person name="Lipzen A."/>
            <person name="Chen C."/>
            <person name="Yan M."/>
            <person name="Daum C."/>
            <person name="Ng V."/>
            <person name="Clum A."/>
            <person name="Steindorff A."/>
            <person name="Ohm R.A."/>
            <person name="Martin F."/>
            <person name="Silar P."/>
            <person name="Natvig D.O."/>
            <person name="Lalanne C."/>
            <person name="Gautier V."/>
            <person name="Ament-Velasquez S.L."/>
            <person name="Kruys A."/>
            <person name="Hutchinson M.I."/>
            <person name="Powell A.J."/>
            <person name="Barry K."/>
            <person name="Miller A.N."/>
            <person name="Grigoriev I.V."/>
            <person name="Debuchy R."/>
            <person name="Gladieux P."/>
            <person name="Hiltunen Thoren M."/>
            <person name="Johannesson H."/>
        </authorList>
    </citation>
    <scope>NUCLEOTIDE SEQUENCE</scope>
    <source>
        <strain evidence="3">CBS 314.62</strain>
    </source>
</reference>
<evidence type="ECO:0000256" key="2">
    <source>
        <dbReference type="SAM" id="SignalP"/>
    </source>
</evidence>
<comment type="caution">
    <text evidence="3">The sequence shown here is derived from an EMBL/GenBank/DDBJ whole genome shotgun (WGS) entry which is preliminary data.</text>
</comment>
<feature type="region of interest" description="Disordered" evidence="1">
    <location>
        <begin position="110"/>
        <end position="225"/>
    </location>
</feature>
<dbReference type="Proteomes" id="UP001270362">
    <property type="component" value="Unassembled WGS sequence"/>
</dbReference>